<dbReference type="NCBIfam" id="NF001591">
    <property type="entry name" value="PRK00393.1"/>
    <property type="match status" value="1"/>
</dbReference>
<dbReference type="Gene3D" id="3.90.870.10">
    <property type="entry name" value="DHBP synthase"/>
    <property type="match status" value="1"/>
</dbReference>
<keyword evidence="14" id="KW-0464">Manganese</keyword>
<evidence type="ECO:0000256" key="7">
    <source>
        <dbReference type="ARBA" id="ARBA00022619"/>
    </source>
</evidence>
<keyword evidence="10" id="KW-0378">Hydrolase</keyword>
<dbReference type="OMA" id="QCLTSEV"/>
<evidence type="ECO:0000313" key="20">
    <source>
        <dbReference type="EMBL" id="CBN76675.1"/>
    </source>
</evidence>
<keyword evidence="8" id="KW-0479">Metal-binding</keyword>
<evidence type="ECO:0000256" key="11">
    <source>
        <dbReference type="ARBA" id="ARBA00022833"/>
    </source>
</evidence>
<dbReference type="GO" id="GO:0005829">
    <property type="term" value="C:cytosol"/>
    <property type="evidence" value="ECO:0007669"/>
    <property type="project" value="TreeGrafter"/>
</dbReference>
<evidence type="ECO:0000256" key="14">
    <source>
        <dbReference type="ARBA" id="ARBA00023211"/>
    </source>
</evidence>
<evidence type="ECO:0000313" key="21">
    <source>
        <dbReference type="Proteomes" id="UP000002630"/>
    </source>
</evidence>
<keyword evidence="16" id="KW-0511">Multifunctional enzyme</keyword>
<dbReference type="InterPro" id="IPR000422">
    <property type="entry name" value="DHBP_synthase_RibB"/>
</dbReference>
<gene>
    <name evidence="20" type="ORF">Esi_0000_0446</name>
</gene>
<dbReference type="AlphaFoldDB" id="D8LBG6"/>
<evidence type="ECO:0000256" key="10">
    <source>
        <dbReference type="ARBA" id="ARBA00022801"/>
    </source>
</evidence>
<organism evidence="20 21">
    <name type="scientific">Ectocarpus siliculosus</name>
    <name type="common">Brown alga</name>
    <name type="synonym">Conferva siliculosa</name>
    <dbReference type="NCBI Taxonomy" id="2880"/>
    <lineage>
        <taxon>Eukaryota</taxon>
        <taxon>Sar</taxon>
        <taxon>Stramenopiles</taxon>
        <taxon>Ochrophyta</taxon>
        <taxon>PX clade</taxon>
        <taxon>Phaeophyceae</taxon>
        <taxon>Ectocarpales</taxon>
        <taxon>Ectocarpaceae</taxon>
        <taxon>Ectocarpus</taxon>
    </lineage>
</organism>
<evidence type="ECO:0000256" key="1">
    <source>
        <dbReference type="ARBA" id="ARBA00001936"/>
    </source>
</evidence>
<feature type="domain" description="GTP cyclohydrolase II" evidence="19">
    <location>
        <begin position="149"/>
        <end position="313"/>
    </location>
</feature>
<dbReference type="GO" id="GO:0046872">
    <property type="term" value="F:metal ion binding"/>
    <property type="evidence" value="ECO:0007669"/>
    <property type="project" value="UniProtKB-KW"/>
</dbReference>
<dbReference type="SUPFAM" id="SSF55821">
    <property type="entry name" value="YrdC/RibB"/>
    <property type="match status" value="1"/>
</dbReference>
<comment type="similarity">
    <text evidence="5">In the N-terminal section; belongs to the DHBP synthase family.</text>
</comment>
<sequence length="606" mass="65254">MTYVTETAYLPLSVPRRAGNYHSTTRVEDAEGLGRQDGCGPHDARTNSEHAGRDGNCCEGSGYDTFGKTALKSAAILRGGELEPKRHLPPSDGDAATNDARDISATLLFAEGSSVRARRSNGPRSLENHIGAGLKSSNAEDTTSTQYVSECLLPTPRGKFRLRSYRHEGNGRSMEPVVMVAGDLQDLEGVPVRVHDQCLTSEVLGSLRCDCKEQLELALDYISEHGGCVIYMQQEGRGIGLANKVAAYALQDGGLDTVDANRHLGFDDDLRSYEAVEHILADMGIKSIKLMTNNPFKLKCLKSMGIKVLSRIPMLVAPNVHSLAYLRAKAHRMSHVLHQLDDVEILGESPSDGATAPVALPLDEVGAIRGGESTRGSEAEPDEEGYAFGRDSVLAAIEAVRSGKCVVVTDDEGRENEGDLVFAAEKATEDLLAFTIRHTSGVICASLGARRLQELRLPQMVENNEDPKMTAFAITVDAKFGTSTGISAGDRATTLRALADPEAGPRDFNRPGHIFPLRYTPGGVLERGGHTEAAVDLATLAGLSPVGVLCEITTKDGKDMARVPELKEFCAEHGLVLTSIQDMRCLIRERQRAARAGEDPAPYIAR</sequence>
<keyword evidence="7" id="KW-0686">Riboflavin biosynthesis</keyword>
<evidence type="ECO:0000256" key="3">
    <source>
        <dbReference type="ARBA" id="ARBA00001947"/>
    </source>
</evidence>
<dbReference type="eggNOG" id="KOG1284">
    <property type="taxonomic scope" value="Eukaryota"/>
</dbReference>
<evidence type="ECO:0000256" key="12">
    <source>
        <dbReference type="ARBA" id="ARBA00022842"/>
    </source>
</evidence>
<dbReference type="FunFam" id="3.90.870.10:FF:000001">
    <property type="entry name" value="Riboflavin biosynthesis protein RibBA"/>
    <property type="match status" value="1"/>
</dbReference>
<feature type="region of interest" description="Disordered" evidence="18">
    <location>
        <begin position="114"/>
        <end position="138"/>
    </location>
</feature>
<dbReference type="GO" id="GO:0005525">
    <property type="term" value="F:GTP binding"/>
    <property type="evidence" value="ECO:0007669"/>
    <property type="project" value="UniProtKB-KW"/>
</dbReference>
<evidence type="ECO:0000256" key="9">
    <source>
        <dbReference type="ARBA" id="ARBA00022741"/>
    </source>
</evidence>
<name>D8LBG6_ECTSI</name>
<dbReference type="EC" id="3.5.4.25" evidence="6"/>
<evidence type="ECO:0000259" key="19">
    <source>
        <dbReference type="Pfam" id="PF00925"/>
    </source>
</evidence>
<dbReference type="Proteomes" id="UP000002630">
    <property type="component" value="Linkage Group LG01"/>
</dbReference>
<dbReference type="UniPathway" id="UPA00275">
    <property type="reaction ID" value="UER00400"/>
</dbReference>
<dbReference type="InterPro" id="IPR032677">
    <property type="entry name" value="GTP_cyclohydro_II"/>
</dbReference>
<dbReference type="InterPro" id="IPR017945">
    <property type="entry name" value="DHBP_synth_RibB-like_a/b_dom"/>
</dbReference>
<evidence type="ECO:0000256" key="8">
    <source>
        <dbReference type="ARBA" id="ARBA00022723"/>
    </source>
</evidence>
<comment type="cofactor">
    <cofactor evidence="2">
        <name>Mg(2+)</name>
        <dbReference type="ChEBI" id="CHEBI:18420"/>
    </cofactor>
</comment>
<dbReference type="GO" id="GO:0003935">
    <property type="term" value="F:GTP cyclohydrolase II activity"/>
    <property type="evidence" value="ECO:0007669"/>
    <property type="project" value="UniProtKB-EC"/>
</dbReference>
<protein>
    <recommendedName>
        <fullName evidence="6">GTP cyclohydrolase II</fullName>
        <ecNumber evidence="6">3.5.4.25</ecNumber>
    </recommendedName>
</protein>
<keyword evidence="15" id="KW-0456">Lyase</keyword>
<dbReference type="STRING" id="2880.D8LBG6"/>
<dbReference type="FunFam" id="3.40.50.10990:FF:000001">
    <property type="entry name" value="Riboflavin biosynthesis protein RibBA"/>
    <property type="match status" value="1"/>
</dbReference>
<feature type="region of interest" description="Disordered" evidence="18">
    <location>
        <begin position="21"/>
        <end position="55"/>
    </location>
</feature>
<dbReference type="EMBL" id="FN649726">
    <property type="protein sequence ID" value="CBN76675.1"/>
    <property type="molecule type" value="Genomic_DNA"/>
</dbReference>
<dbReference type="GO" id="GO:0008686">
    <property type="term" value="F:3,4-dihydroxy-2-butanone-4-phosphate synthase activity"/>
    <property type="evidence" value="ECO:0007669"/>
    <property type="project" value="InterPro"/>
</dbReference>
<comment type="cofactor">
    <cofactor evidence="1">
        <name>Mn(2+)</name>
        <dbReference type="ChEBI" id="CHEBI:29035"/>
    </cofactor>
</comment>
<dbReference type="OrthoDB" id="60371at2759"/>
<comment type="cofactor">
    <cofactor evidence="3">
        <name>Zn(2+)</name>
        <dbReference type="ChEBI" id="CHEBI:29105"/>
    </cofactor>
</comment>
<dbReference type="NCBIfam" id="TIGR00506">
    <property type="entry name" value="ribB"/>
    <property type="match status" value="1"/>
</dbReference>
<dbReference type="Pfam" id="PF00926">
    <property type="entry name" value="DHBP_synthase"/>
    <property type="match status" value="1"/>
</dbReference>
<dbReference type="InParanoid" id="D8LBG6"/>
<keyword evidence="12" id="KW-0460">Magnesium</keyword>
<comment type="catalytic activity">
    <reaction evidence="17">
        <text>GTP + 4 H2O = 2,5-diamino-6-hydroxy-4-(5-phosphoribosylamino)-pyrimidine + formate + 2 phosphate + 3 H(+)</text>
        <dbReference type="Rhea" id="RHEA:23704"/>
        <dbReference type="ChEBI" id="CHEBI:15377"/>
        <dbReference type="ChEBI" id="CHEBI:15378"/>
        <dbReference type="ChEBI" id="CHEBI:15740"/>
        <dbReference type="ChEBI" id="CHEBI:37565"/>
        <dbReference type="ChEBI" id="CHEBI:43474"/>
        <dbReference type="ChEBI" id="CHEBI:58614"/>
        <dbReference type="EC" id="3.5.4.25"/>
    </reaction>
</comment>
<evidence type="ECO:0000256" key="4">
    <source>
        <dbReference type="ARBA" id="ARBA00004853"/>
    </source>
</evidence>
<accession>D8LBG6</accession>
<dbReference type="PANTHER" id="PTHR21327:SF47">
    <property type="entry name" value="GTP CYCLOHYDROLASE II DOMAIN-CONTAINING PROTEIN"/>
    <property type="match status" value="1"/>
</dbReference>
<keyword evidence="9" id="KW-0547">Nucleotide-binding</keyword>
<dbReference type="SUPFAM" id="SSF142695">
    <property type="entry name" value="RibA-like"/>
    <property type="match status" value="1"/>
</dbReference>
<dbReference type="Gene3D" id="3.40.50.10990">
    <property type="entry name" value="GTP cyclohydrolase II"/>
    <property type="match status" value="1"/>
</dbReference>
<keyword evidence="21" id="KW-1185">Reference proteome</keyword>
<dbReference type="InterPro" id="IPR000926">
    <property type="entry name" value="RibA"/>
</dbReference>
<evidence type="ECO:0000256" key="2">
    <source>
        <dbReference type="ARBA" id="ARBA00001946"/>
    </source>
</evidence>
<dbReference type="EMBL" id="FN647682">
    <property type="protein sequence ID" value="CBN76675.1"/>
    <property type="molecule type" value="Genomic_DNA"/>
</dbReference>
<proteinExistence type="inferred from homology"/>
<evidence type="ECO:0000256" key="18">
    <source>
        <dbReference type="SAM" id="MobiDB-lite"/>
    </source>
</evidence>
<dbReference type="HAMAP" id="MF_00179">
    <property type="entry name" value="RibA"/>
    <property type="match status" value="1"/>
</dbReference>
<evidence type="ECO:0000256" key="17">
    <source>
        <dbReference type="ARBA" id="ARBA00049295"/>
    </source>
</evidence>
<dbReference type="PANTHER" id="PTHR21327">
    <property type="entry name" value="GTP CYCLOHYDROLASE II-RELATED"/>
    <property type="match status" value="1"/>
</dbReference>
<evidence type="ECO:0000256" key="16">
    <source>
        <dbReference type="ARBA" id="ARBA00023268"/>
    </source>
</evidence>
<dbReference type="InterPro" id="IPR036144">
    <property type="entry name" value="RibA-like_sf"/>
</dbReference>
<reference evidence="20 21" key="1">
    <citation type="journal article" date="2010" name="Nature">
        <title>The Ectocarpus genome and the independent evolution of multicellularity in brown algae.</title>
        <authorList>
            <person name="Cock J.M."/>
            <person name="Sterck L."/>
            <person name="Rouze P."/>
            <person name="Scornet D."/>
            <person name="Allen A.E."/>
            <person name="Amoutzias G."/>
            <person name="Anthouard V."/>
            <person name="Artiguenave F."/>
            <person name="Aury J.M."/>
            <person name="Badger J.H."/>
            <person name="Beszteri B."/>
            <person name="Billiau K."/>
            <person name="Bonnet E."/>
            <person name="Bothwell J.H."/>
            <person name="Bowler C."/>
            <person name="Boyen C."/>
            <person name="Brownlee C."/>
            <person name="Carrano C.J."/>
            <person name="Charrier B."/>
            <person name="Cho G.Y."/>
            <person name="Coelho S.M."/>
            <person name="Collen J."/>
            <person name="Corre E."/>
            <person name="Da Silva C."/>
            <person name="Delage L."/>
            <person name="Delaroque N."/>
            <person name="Dittami S.M."/>
            <person name="Doulbeau S."/>
            <person name="Elias M."/>
            <person name="Farnham G."/>
            <person name="Gachon C.M."/>
            <person name="Gschloessl B."/>
            <person name="Heesch S."/>
            <person name="Jabbari K."/>
            <person name="Jubin C."/>
            <person name="Kawai H."/>
            <person name="Kimura K."/>
            <person name="Kloareg B."/>
            <person name="Kupper F.C."/>
            <person name="Lang D."/>
            <person name="Le Bail A."/>
            <person name="Leblanc C."/>
            <person name="Lerouge P."/>
            <person name="Lohr M."/>
            <person name="Lopez P.J."/>
            <person name="Martens C."/>
            <person name="Maumus F."/>
            <person name="Michel G."/>
            <person name="Miranda-Saavedra D."/>
            <person name="Morales J."/>
            <person name="Moreau H."/>
            <person name="Motomura T."/>
            <person name="Nagasato C."/>
            <person name="Napoli C.A."/>
            <person name="Nelson D.R."/>
            <person name="Nyvall-Collen P."/>
            <person name="Peters A.F."/>
            <person name="Pommier C."/>
            <person name="Potin P."/>
            <person name="Poulain J."/>
            <person name="Quesneville H."/>
            <person name="Read B."/>
            <person name="Rensing S.A."/>
            <person name="Ritter A."/>
            <person name="Rousvoal S."/>
            <person name="Samanta M."/>
            <person name="Samson G."/>
            <person name="Schroeder D.C."/>
            <person name="Segurens B."/>
            <person name="Strittmatter M."/>
            <person name="Tonon T."/>
            <person name="Tregear J.W."/>
            <person name="Valentin K."/>
            <person name="von Dassow P."/>
            <person name="Yamagishi T."/>
            <person name="Van de Peer Y."/>
            <person name="Wincker P."/>
        </authorList>
    </citation>
    <scope>NUCLEOTIDE SEQUENCE [LARGE SCALE GENOMIC DNA]</scope>
    <source>
        <strain evidence="21">Ec32 / CCAP1310/4</strain>
    </source>
</reference>
<evidence type="ECO:0000256" key="15">
    <source>
        <dbReference type="ARBA" id="ARBA00023239"/>
    </source>
</evidence>
<evidence type="ECO:0000256" key="13">
    <source>
        <dbReference type="ARBA" id="ARBA00023134"/>
    </source>
</evidence>
<comment type="pathway">
    <text evidence="4">Cofactor biosynthesis; riboflavin biosynthesis; 5-amino-6-(D-ribitylamino)uracil from GTP: step 1/4.</text>
</comment>
<evidence type="ECO:0000256" key="6">
    <source>
        <dbReference type="ARBA" id="ARBA00012762"/>
    </source>
</evidence>
<keyword evidence="11" id="KW-0862">Zinc</keyword>
<feature type="compositionally biased region" description="Basic and acidic residues" evidence="18">
    <location>
        <begin position="25"/>
        <end position="53"/>
    </location>
</feature>
<dbReference type="Pfam" id="PF00925">
    <property type="entry name" value="GTP_cyclohydro2"/>
    <property type="match status" value="1"/>
</dbReference>
<keyword evidence="13" id="KW-0342">GTP-binding</keyword>
<dbReference type="GO" id="GO:0009231">
    <property type="term" value="P:riboflavin biosynthetic process"/>
    <property type="evidence" value="ECO:0007669"/>
    <property type="project" value="UniProtKB-UniPathway"/>
</dbReference>
<evidence type="ECO:0000256" key="5">
    <source>
        <dbReference type="ARBA" id="ARBA00005520"/>
    </source>
</evidence>
<dbReference type="CDD" id="cd00641">
    <property type="entry name" value="GTP_cyclohydro2"/>
    <property type="match status" value="1"/>
</dbReference>